<name>A0A9D1MZL9_9CLOT</name>
<reference evidence="2" key="1">
    <citation type="submission" date="2020-10" db="EMBL/GenBank/DDBJ databases">
        <authorList>
            <person name="Gilroy R."/>
        </authorList>
    </citation>
    <scope>NUCLEOTIDE SEQUENCE</scope>
    <source>
        <strain evidence="2">CHK154-7741</strain>
    </source>
</reference>
<accession>A0A9D1MZL9</accession>
<organism evidence="2 3">
    <name type="scientific">Candidatus Limenecus avicola</name>
    <dbReference type="NCBI Taxonomy" id="2840847"/>
    <lineage>
        <taxon>Bacteria</taxon>
        <taxon>Bacillati</taxon>
        <taxon>Bacillota</taxon>
        <taxon>Clostridia</taxon>
        <taxon>Eubacteriales</taxon>
        <taxon>Clostridiaceae</taxon>
        <taxon>Clostridiaceae incertae sedis</taxon>
        <taxon>Candidatus Limenecus</taxon>
    </lineage>
</organism>
<evidence type="ECO:0000313" key="2">
    <source>
        <dbReference type="EMBL" id="HIU92092.1"/>
    </source>
</evidence>
<gene>
    <name evidence="2" type="ORF">IAD26_03035</name>
</gene>
<feature type="transmembrane region" description="Helical" evidence="1">
    <location>
        <begin position="107"/>
        <end position="132"/>
    </location>
</feature>
<keyword evidence="1" id="KW-1133">Transmembrane helix</keyword>
<sequence length="138" mass="16439">MKKFKQYFSLNFLSLSGYFLIIFSSLIIFYFYPQAIEESLKDGPTDNFEITINLFLWLMDVIKCFLAFEAIFFVLTFIESKIYKHSQVFYDKIFNKIPDKMKKIHTILFYTGIVFALIPICLLILFILNIIVESIFLY</sequence>
<reference evidence="2" key="2">
    <citation type="journal article" date="2021" name="PeerJ">
        <title>Extensive microbial diversity within the chicken gut microbiome revealed by metagenomics and culture.</title>
        <authorList>
            <person name="Gilroy R."/>
            <person name="Ravi A."/>
            <person name="Getino M."/>
            <person name="Pursley I."/>
            <person name="Horton D.L."/>
            <person name="Alikhan N.F."/>
            <person name="Baker D."/>
            <person name="Gharbi K."/>
            <person name="Hall N."/>
            <person name="Watson M."/>
            <person name="Adriaenssens E.M."/>
            <person name="Foster-Nyarko E."/>
            <person name="Jarju S."/>
            <person name="Secka A."/>
            <person name="Antonio M."/>
            <person name="Oren A."/>
            <person name="Chaudhuri R.R."/>
            <person name="La Ragione R."/>
            <person name="Hildebrand F."/>
            <person name="Pallen M.J."/>
        </authorList>
    </citation>
    <scope>NUCLEOTIDE SEQUENCE</scope>
    <source>
        <strain evidence="2">CHK154-7741</strain>
    </source>
</reference>
<proteinExistence type="predicted"/>
<dbReference type="EMBL" id="DVOD01000020">
    <property type="protein sequence ID" value="HIU92092.1"/>
    <property type="molecule type" value="Genomic_DNA"/>
</dbReference>
<comment type="caution">
    <text evidence="2">The sequence shown here is derived from an EMBL/GenBank/DDBJ whole genome shotgun (WGS) entry which is preliminary data.</text>
</comment>
<protein>
    <submittedName>
        <fullName evidence="2">Uncharacterized protein</fullName>
    </submittedName>
</protein>
<keyword evidence="1" id="KW-0472">Membrane</keyword>
<evidence type="ECO:0000256" key="1">
    <source>
        <dbReference type="SAM" id="Phobius"/>
    </source>
</evidence>
<evidence type="ECO:0000313" key="3">
    <source>
        <dbReference type="Proteomes" id="UP000886748"/>
    </source>
</evidence>
<feature type="transmembrane region" description="Helical" evidence="1">
    <location>
        <begin position="52"/>
        <end position="78"/>
    </location>
</feature>
<feature type="transmembrane region" description="Helical" evidence="1">
    <location>
        <begin position="12"/>
        <end position="32"/>
    </location>
</feature>
<dbReference type="AlphaFoldDB" id="A0A9D1MZL9"/>
<keyword evidence="1" id="KW-0812">Transmembrane</keyword>
<dbReference type="Proteomes" id="UP000886748">
    <property type="component" value="Unassembled WGS sequence"/>
</dbReference>